<dbReference type="PANTHER" id="PTHR35833:SF1">
    <property type="entry name" value="GALACTOSE-BINDING DOMAIN-CONTAINING PROTEIN"/>
    <property type="match status" value="1"/>
</dbReference>
<comment type="caution">
    <text evidence="3">The sequence shown here is derived from an EMBL/GenBank/DDBJ whole genome shotgun (WGS) entry which is preliminary data.</text>
</comment>
<name>A0AAW2U324_9LAMI</name>
<feature type="chain" id="PRO_5043811424" evidence="2">
    <location>
        <begin position="24"/>
        <end position="1311"/>
    </location>
</feature>
<proteinExistence type="predicted"/>
<dbReference type="EMBL" id="JACGWN010000013">
    <property type="protein sequence ID" value="KAL0410962.1"/>
    <property type="molecule type" value="Genomic_DNA"/>
</dbReference>
<organism evidence="3">
    <name type="scientific">Sesamum latifolium</name>
    <dbReference type="NCBI Taxonomy" id="2727402"/>
    <lineage>
        <taxon>Eukaryota</taxon>
        <taxon>Viridiplantae</taxon>
        <taxon>Streptophyta</taxon>
        <taxon>Embryophyta</taxon>
        <taxon>Tracheophyta</taxon>
        <taxon>Spermatophyta</taxon>
        <taxon>Magnoliopsida</taxon>
        <taxon>eudicotyledons</taxon>
        <taxon>Gunneridae</taxon>
        <taxon>Pentapetalae</taxon>
        <taxon>asterids</taxon>
        <taxon>lamiids</taxon>
        <taxon>Lamiales</taxon>
        <taxon>Pedaliaceae</taxon>
        <taxon>Sesamum</taxon>
    </lineage>
</organism>
<keyword evidence="2" id="KW-0732">Signal</keyword>
<feature type="region of interest" description="Disordered" evidence="1">
    <location>
        <begin position="1157"/>
        <end position="1311"/>
    </location>
</feature>
<feature type="compositionally biased region" description="Basic and acidic residues" evidence="1">
    <location>
        <begin position="1178"/>
        <end position="1193"/>
    </location>
</feature>
<gene>
    <name evidence="3" type="ORF">Slati_3685900</name>
</gene>
<dbReference type="SUPFAM" id="SSF48371">
    <property type="entry name" value="ARM repeat"/>
    <property type="match status" value="1"/>
</dbReference>
<reference evidence="3" key="2">
    <citation type="journal article" date="2024" name="Plant">
        <title>Genomic evolution and insights into agronomic trait innovations of Sesamum species.</title>
        <authorList>
            <person name="Miao H."/>
            <person name="Wang L."/>
            <person name="Qu L."/>
            <person name="Liu H."/>
            <person name="Sun Y."/>
            <person name="Le M."/>
            <person name="Wang Q."/>
            <person name="Wei S."/>
            <person name="Zheng Y."/>
            <person name="Lin W."/>
            <person name="Duan Y."/>
            <person name="Cao H."/>
            <person name="Xiong S."/>
            <person name="Wang X."/>
            <person name="Wei L."/>
            <person name="Li C."/>
            <person name="Ma Q."/>
            <person name="Ju M."/>
            <person name="Zhao R."/>
            <person name="Li G."/>
            <person name="Mu C."/>
            <person name="Tian Q."/>
            <person name="Mei H."/>
            <person name="Zhang T."/>
            <person name="Gao T."/>
            <person name="Zhang H."/>
        </authorList>
    </citation>
    <scope>NUCLEOTIDE SEQUENCE</scope>
    <source>
        <strain evidence="3">KEN1</strain>
    </source>
</reference>
<evidence type="ECO:0000256" key="2">
    <source>
        <dbReference type="SAM" id="SignalP"/>
    </source>
</evidence>
<feature type="compositionally biased region" description="Basic and acidic residues" evidence="1">
    <location>
        <begin position="1292"/>
        <end position="1311"/>
    </location>
</feature>
<feature type="compositionally biased region" description="Polar residues" evidence="1">
    <location>
        <begin position="1222"/>
        <end position="1233"/>
    </location>
</feature>
<evidence type="ECO:0000256" key="1">
    <source>
        <dbReference type="SAM" id="MobiDB-lite"/>
    </source>
</evidence>
<evidence type="ECO:0000313" key="3">
    <source>
        <dbReference type="EMBL" id="KAL0410962.1"/>
    </source>
</evidence>
<protein>
    <submittedName>
        <fullName evidence="3">Uncharacterized protein</fullName>
    </submittedName>
</protein>
<feature type="signal peptide" evidence="2">
    <location>
        <begin position="1"/>
        <end position="23"/>
    </location>
</feature>
<dbReference type="PANTHER" id="PTHR35833">
    <property type="entry name" value="GALACTOSE-BINDING DOMAIN-LIKE, ARMADILLO-TYPE FOLD PROTEIN-RELATED"/>
    <property type="match status" value="1"/>
</dbReference>
<sequence length="1311" mass="146802">MAVRHDIDKTFFMCSVLLSVLDAQMQLPPDIDQCKFSASGTVEPQSSAVLPSHCNGVASSKSNHQETADVKVDVIDINGKIDVSEDASLLFAPPELSRMSLTHVPATSDLKMPDSSRPNVNFEVNNVMQKNLINQFPGDAALDAGQGIELYNMMDDYSQLVNYRDCELRASEFRRLAVNLNSQNEITGQSHDVAIDALLLAAECYINPCFMMSFKDISPDVSKVYPKSSSKDYGPLDIERIFRQKDNDLKIVADIERNRDRVVLEILIEAAELDRKYHKGASEGEISGLYDEGDDEDVVNLSQQDILCADAITLVRQNQALLCNFLVQRLQRDSHGGQQSMHEILMWCLLFLLHSATKIVCAPGHVVDIILHFAELLNMQLKSFYYQLKEGNSQLYHFKLHEMQRRWILVNRLVVASSVDNINDRKDVEERIGELSLGRDNNIDDRGNSVGHPDGLQSFHALYPDISKFFPNLKKEFVAFGGTILEAVGLQLKLLSSSIVPDLMCWLSDLCSWPFIQSENAQILFQNKPDYFKGFVAKNVKAVILYILEAIVVEHMEPMVPEIPRVVQVLVSLCRSSYCDVPFLDSILSLLKPIIAYSLSKVSGEENPLADDSCDNFESLCFNELFNSIKYGDKNQGTPTEKGKCQALAIYILATFFVICPSIGKQNYYSPPYSGHSLHHLRAQILFMIIFVHIKFSWKTVEIYWLPLQERGAICSIGDYTKSSSWFLNDLCNSSPIEVSEKHQDDDNAVADVCNKVCQLNLEECLSLIAEKVSDSSGVEEVFDSSGVENLIPSKFVDEFPDSWRTSLGGLSQMILVLQEKHCWEVACMLLESLLGVPQCFCLDNVIDDICAAVKNFSNSAPNISWRLQTDKMISLLLARGIHNLCQNVAPLVDLFCTILGHPEPEQRYIALKHLGGVVGQDVSGEMLLLSSKTESMIASSDPIISASEPILSPLVSATWDHVSLIASSDTSLLLRTHAIALLINFIPFAERCKLQSFLQAADSILQCLMTLAQPTCYGPLTQFSLALIATVCLYSPSEDISLIPESIWRNIETFGLSRTDRYCTGLEKKACEALCRLKTEGNRLNKYDSNHWQFQMLKILKEVLSSSPVKQEIPDFVSARESILQVIGNLTSARSYFDFFTKEADQKTLRDLQRELEQVESGARPSRREFASSSHSRARDRYRERESSREGNEGSLRTSTRNSQHDTVPTTTTTVVLPGNRSFSGQLPTILQSRDRSDDCGSSYEENFDGSKDSGDTGSIGDPDMVSALEGQSNNFGSAQRHASRGSKSRQIIERRERDGRREGKWERKH</sequence>
<accession>A0AAW2U324</accession>
<feature type="compositionally biased region" description="Low complexity" evidence="1">
    <location>
        <begin position="1208"/>
        <end position="1217"/>
    </location>
</feature>
<reference evidence="3" key="1">
    <citation type="submission" date="2020-06" db="EMBL/GenBank/DDBJ databases">
        <authorList>
            <person name="Li T."/>
            <person name="Hu X."/>
            <person name="Zhang T."/>
            <person name="Song X."/>
            <person name="Zhang H."/>
            <person name="Dai N."/>
            <person name="Sheng W."/>
            <person name="Hou X."/>
            <person name="Wei L."/>
        </authorList>
    </citation>
    <scope>NUCLEOTIDE SEQUENCE</scope>
    <source>
        <strain evidence="3">KEN1</strain>
        <tissue evidence="3">Leaf</tissue>
    </source>
</reference>
<dbReference type="InterPro" id="IPR016024">
    <property type="entry name" value="ARM-type_fold"/>
</dbReference>